<feature type="compositionally biased region" description="Low complexity" evidence="1">
    <location>
        <begin position="1"/>
        <end position="12"/>
    </location>
</feature>
<dbReference type="EMBL" id="JACGWO010000002">
    <property type="protein sequence ID" value="KAK4436050.1"/>
    <property type="molecule type" value="Genomic_DNA"/>
</dbReference>
<evidence type="ECO:0000313" key="3">
    <source>
        <dbReference type="Proteomes" id="UP001293254"/>
    </source>
</evidence>
<dbReference type="Proteomes" id="UP001293254">
    <property type="component" value="Unassembled WGS sequence"/>
</dbReference>
<reference evidence="2" key="2">
    <citation type="journal article" date="2024" name="Plant">
        <title>Genomic evolution and insights into agronomic trait innovations of Sesamum species.</title>
        <authorList>
            <person name="Miao H."/>
            <person name="Wang L."/>
            <person name="Qu L."/>
            <person name="Liu H."/>
            <person name="Sun Y."/>
            <person name="Le M."/>
            <person name="Wang Q."/>
            <person name="Wei S."/>
            <person name="Zheng Y."/>
            <person name="Lin W."/>
            <person name="Duan Y."/>
            <person name="Cao H."/>
            <person name="Xiong S."/>
            <person name="Wang X."/>
            <person name="Wei L."/>
            <person name="Li C."/>
            <person name="Ma Q."/>
            <person name="Ju M."/>
            <person name="Zhao R."/>
            <person name="Li G."/>
            <person name="Mu C."/>
            <person name="Tian Q."/>
            <person name="Mei H."/>
            <person name="Zhang T."/>
            <person name="Gao T."/>
            <person name="Zhang H."/>
        </authorList>
    </citation>
    <scope>NUCLEOTIDE SEQUENCE</scope>
    <source>
        <strain evidence="2">3651</strain>
    </source>
</reference>
<organism evidence="2 3">
    <name type="scientific">Sesamum alatum</name>
    <dbReference type="NCBI Taxonomy" id="300844"/>
    <lineage>
        <taxon>Eukaryota</taxon>
        <taxon>Viridiplantae</taxon>
        <taxon>Streptophyta</taxon>
        <taxon>Embryophyta</taxon>
        <taxon>Tracheophyta</taxon>
        <taxon>Spermatophyta</taxon>
        <taxon>Magnoliopsida</taxon>
        <taxon>eudicotyledons</taxon>
        <taxon>Gunneridae</taxon>
        <taxon>Pentapetalae</taxon>
        <taxon>asterids</taxon>
        <taxon>lamiids</taxon>
        <taxon>Lamiales</taxon>
        <taxon>Pedaliaceae</taxon>
        <taxon>Sesamum</taxon>
    </lineage>
</organism>
<name>A0AAE1YST8_9LAMI</name>
<reference evidence="2" key="1">
    <citation type="submission" date="2020-06" db="EMBL/GenBank/DDBJ databases">
        <authorList>
            <person name="Li T."/>
            <person name="Hu X."/>
            <person name="Zhang T."/>
            <person name="Song X."/>
            <person name="Zhang H."/>
            <person name="Dai N."/>
            <person name="Sheng W."/>
            <person name="Hou X."/>
            <person name="Wei L."/>
        </authorList>
    </citation>
    <scope>NUCLEOTIDE SEQUENCE</scope>
    <source>
        <strain evidence="2">3651</strain>
        <tissue evidence="2">Leaf</tissue>
    </source>
</reference>
<protein>
    <submittedName>
        <fullName evidence="2">Pentatricopeptide repeat-containing protein</fullName>
    </submittedName>
</protein>
<proteinExistence type="predicted"/>
<evidence type="ECO:0000256" key="1">
    <source>
        <dbReference type="SAM" id="MobiDB-lite"/>
    </source>
</evidence>
<sequence>MSTTTATATATAGGNPPPLLNPTELVSTITTVLKSSNTTTSALHAALSPYLPHLTPPVIHSILSSPALHHQPSAVLVFLNWAHSQSTVKSFTPLPLPPLISLLSTLISHHKFDDAKSILQSQISAEHPHHQLHRHLLHPAPPLPPPSKALLNTCIFAYCRSGWPHLAAQIFQENEAP</sequence>
<gene>
    <name evidence="2" type="ORF">Salat_0768700</name>
</gene>
<keyword evidence="3" id="KW-1185">Reference proteome</keyword>
<dbReference type="AlphaFoldDB" id="A0AAE1YST8"/>
<feature type="region of interest" description="Disordered" evidence="1">
    <location>
        <begin position="1"/>
        <end position="21"/>
    </location>
</feature>
<evidence type="ECO:0000313" key="2">
    <source>
        <dbReference type="EMBL" id="KAK4436050.1"/>
    </source>
</evidence>
<accession>A0AAE1YST8</accession>
<comment type="caution">
    <text evidence="2">The sequence shown here is derived from an EMBL/GenBank/DDBJ whole genome shotgun (WGS) entry which is preliminary data.</text>
</comment>